<evidence type="ECO:0000313" key="2">
    <source>
        <dbReference type="Proteomes" id="UP000012174"/>
    </source>
</evidence>
<reference evidence="2" key="1">
    <citation type="journal article" date="2013" name="Genome Announc.">
        <title>Draft genome sequence of the grapevine dieback fungus Eutypa lata UCR-EL1.</title>
        <authorList>
            <person name="Blanco-Ulate B."/>
            <person name="Rolshausen P.E."/>
            <person name="Cantu D."/>
        </authorList>
    </citation>
    <scope>NUCLEOTIDE SEQUENCE [LARGE SCALE GENOMIC DNA]</scope>
    <source>
        <strain evidence="2">UCR-EL1</strain>
    </source>
</reference>
<evidence type="ECO:0000313" key="1">
    <source>
        <dbReference type="EMBL" id="EMR67237.1"/>
    </source>
</evidence>
<organism evidence="1 2">
    <name type="scientific">Eutypa lata (strain UCR-EL1)</name>
    <name type="common">Grapevine dieback disease fungus</name>
    <name type="synonym">Eutypa armeniacae</name>
    <dbReference type="NCBI Taxonomy" id="1287681"/>
    <lineage>
        <taxon>Eukaryota</taxon>
        <taxon>Fungi</taxon>
        <taxon>Dikarya</taxon>
        <taxon>Ascomycota</taxon>
        <taxon>Pezizomycotina</taxon>
        <taxon>Sordariomycetes</taxon>
        <taxon>Xylariomycetidae</taxon>
        <taxon>Xylariales</taxon>
        <taxon>Diatrypaceae</taxon>
        <taxon>Eutypa</taxon>
    </lineage>
</organism>
<dbReference type="Proteomes" id="UP000012174">
    <property type="component" value="Unassembled WGS sequence"/>
</dbReference>
<dbReference type="HOGENOM" id="CLU_874448_0_0_1"/>
<protein>
    <submittedName>
        <fullName evidence="1">Uncharacterized protein</fullName>
    </submittedName>
</protein>
<accession>M7SSL6</accession>
<dbReference type="KEGG" id="ela:UCREL1_5767"/>
<dbReference type="EMBL" id="KB706482">
    <property type="protein sequence ID" value="EMR67237.1"/>
    <property type="molecule type" value="Genomic_DNA"/>
</dbReference>
<name>M7SSL6_EUTLA</name>
<keyword evidence="2" id="KW-1185">Reference proteome</keyword>
<dbReference type="AlphaFoldDB" id="M7SSL6"/>
<proteinExistence type="predicted"/>
<gene>
    <name evidence="1" type="ORF">UCREL1_5767</name>
</gene>
<sequence length="318" mass="35676">MHFGNYITKSTDLRTDISLDATFQYRWHDSPTHTQNSILTTTENIHQTITTHRRNVPRIHPAASAAISEEGRRIYTSKISPDQAITGDMQLSGLLPWSDFPLIRVPDPNPSSRCHRSQGAELGKVREVLDGTVKERPGEKAASLAHPMVNAHPRPREQLGAPGQHLAGDGVAAHLHCLHGVSATFEQARQLVLQGVHHGRGQDDEGRAVVLKRFERVRDGEAGPCRHHYRASFAPRLKRVLRADGARIVRLLQYARAVGLRDEPRLRLEDMRHRPNSERTALRAPGRRAGREEYGIYALWIIIACIIQDHGSVEIVRC</sequence>